<name>A0A084WFA4_ANOSI</name>
<dbReference type="VEuPathDB" id="VectorBase:ASIC017162"/>
<dbReference type="EMBL" id="ATLV01023319">
    <property type="status" value="NOT_ANNOTATED_CDS"/>
    <property type="molecule type" value="Genomic_DNA"/>
</dbReference>
<dbReference type="AlphaFoldDB" id="A0A084WFA4"/>
<evidence type="ECO:0000313" key="2">
    <source>
        <dbReference type="EnsemblMetazoa" id="ASIC017162-PA"/>
    </source>
</evidence>
<dbReference type="EnsemblMetazoa" id="ASIC017162-RA">
    <property type="protein sequence ID" value="ASIC017162-PA"/>
    <property type="gene ID" value="ASIC017162"/>
</dbReference>
<reference evidence="2" key="2">
    <citation type="submission" date="2020-05" db="UniProtKB">
        <authorList>
            <consortium name="EnsemblMetazoa"/>
        </authorList>
    </citation>
    <scope>IDENTIFICATION</scope>
</reference>
<gene>
    <name evidence="1" type="ORF">ZHAS_00017162</name>
</gene>
<proteinExistence type="predicted"/>
<evidence type="ECO:0000313" key="3">
    <source>
        <dbReference type="Proteomes" id="UP000030765"/>
    </source>
</evidence>
<evidence type="ECO:0000313" key="1">
    <source>
        <dbReference type="EMBL" id="KFB48898.1"/>
    </source>
</evidence>
<dbReference type="EMBL" id="KE525342">
    <property type="protein sequence ID" value="KFB48898.1"/>
    <property type="molecule type" value="Genomic_DNA"/>
</dbReference>
<accession>A0A084WFA4</accession>
<keyword evidence="3" id="KW-1185">Reference proteome</keyword>
<organism evidence="1">
    <name type="scientific">Anopheles sinensis</name>
    <name type="common">Mosquito</name>
    <dbReference type="NCBI Taxonomy" id="74873"/>
    <lineage>
        <taxon>Eukaryota</taxon>
        <taxon>Metazoa</taxon>
        <taxon>Ecdysozoa</taxon>
        <taxon>Arthropoda</taxon>
        <taxon>Hexapoda</taxon>
        <taxon>Insecta</taxon>
        <taxon>Pterygota</taxon>
        <taxon>Neoptera</taxon>
        <taxon>Endopterygota</taxon>
        <taxon>Diptera</taxon>
        <taxon>Nematocera</taxon>
        <taxon>Culicoidea</taxon>
        <taxon>Culicidae</taxon>
        <taxon>Anophelinae</taxon>
        <taxon>Anopheles</taxon>
    </lineage>
</organism>
<sequence>MEWAKGRTSGERITGVFRLFLFLSRSDVMSDQQLPVRASDLLSVRQMRPTCNTRKRPTEACSKTRFVGGSRSTWKMPHTFGRFSKSIRGPQHS</sequence>
<protein>
    <submittedName>
        <fullName evidence="1 2">Esterase</fullName>
    </submittedName>
</protein>
<dbReference type="Proteomes" id="UP000030765">
    <property type="component" value="Unassembled WGS sequence"/>
</dbReference>
<reference evidence="1 3" key="1">
    <citation type="journal article" date="2014" name="BMC Genomics">
        <title>Genome sequence of Anopheles sinensis provides insight into genetics basis of mosquito competence for malaria parasites.</title>
        <authorList>
            <person name="Zhou D."/>
            <person name="Zhang D."/>
            <person name="Ding G."/>
            <person name="Shi L."/>
            <person name="Hou Q."/>
            <person name="Ye Y."/>
            <person name="Xu Y."/>
            <person name="Zhou H."/>
            <person name="Xiong C."/>
            <person name="Li S."/>
            <person name="Yu J."/>
            <person name="Hong S."/>
            <person name="Yu X."/>
            <person name="Zou P."/>
            <person name="Chen C."/>
            <person name="Chang X."/>
            <person name="Wang W."/>
            <person name="Lv Y."/>
            <person name="Sun Y."/>
            <person name="Ma L."/>
            <person name="Shen B."/>
            <person name="Zhu C."/>
        </authorList>
    </citation>
    <scope>NUCLEOTIDE SEQUENCE [LARGE SCALE GENOMIC DNA]</scope>
</reference>